<dbReference type="EMBL" id="MRCE01000012">
    <property type="protein sequence ID" value="OKH37396.1"/>
    <property type="molecule type" value="Genomic_DNA"/>
</dbReference>
<name>A0A1U7IJS2_9CYAN</name>
<dbReference type="OrthoDB" id="568954at2"/>
<proteinExistence type="predicted"/>
<sequence length="140" mass="16457">MQNLGLKDEESWVKLIELYEGNPVYLKDIAILIKKIFLGKVSEFFTENTLHLTEDMKFRFSELFARLTPIEQEILLELSKLNQPRSREDLRQALSLSSTDFINGLESLNKRFLLKILESEKILFNLSPIFREYIINMGKD</sequence>
<comment type="caution">
    <text evidence="1">The sequence shown here is derived from an EMBL/GenBank/DDBJ whole genome shotgun (WGS) entry which is preliminary data.</text>
</comment>
<protein>
    <recommendedName>
        <fullName evidence="3">ATPase</fullName>
    </recommendedName>
</protein>
<accession>A0A1U7IJS2</accession>
<gene>
    <name evidence="1" type="ORF">NIES2119_14220</name>
</gene>
<evidence type="ECO:0000313" key="1">
    <source>
        <dbReference type="EMBL" id="OKH37396.1"/>
    </source>
</evidence>
<reference evidence="1 2" key="1">
    <citation type="submission" date="2016-11" db="EMBL/GenBank/DDBJ databases">
        <title>Draft Genome Sequences of Nine Cyanobacterial Strains from Diverse Habitats.</title>
        <authorList>
            <person name="Zhu T."/>
            <person name="Hou S."/>
            <person name="Lu X."/>
            <person name="Hess W.R."/>
        </authorList>
    </citation>
    <scope>NUCLEOTIDE SEQUENCE [LARGE SCALE GENOMIC DNA]</scope>
    <source>
        <strain evidence="1 2">IAM M-71</strain>
    </source>
</reference>
<dbReference type="AlphaFoldDB" id="A0A1U7IJS2"/>
<organism evidence="1 2">
    <name type="scientific">[Phormidium ambiguum] IAM M-71</name>
    <dbReference type="NCBI Taxonomy" id="454136"/>
    <lineage>
        <taxon>Bacteria</taxon>
        <taxon>Bacillati</taxon>
        <taxon>Cyanobacteriota</taxon>
        <taxon>Cyanophyceae</taxon>
        <taxon>Oscillatoriophycideae</taxon>
        <taxon>Aerosakkonematales</taxon>
        <taxon>Aerosakkonemataceae</taxon>
        <taxon>Floridanema</taxon>
    </lineage>
</organism>
<dbReference type="RefSeq" id="WP_073594145.1">
    <property type="nucleotide sequence ID" value="NZ_MRCE01000012.1"/>
</dbReference>
<evidence type="ECO:0000313" key="2">
    <source>
        <dbReference type="Proteomes" id="UP000185860"/>
    </source>
</evidence>
<dbReference type="STRING" id="454136.NIES2119_14220"/>
<dbReference type="Proteomes" id="UP000185860">
    <property type="component" value="Unassembled WGS sequence"/>
</dbReference>
<evidence type="ECO:0008006" key="3">
    <source>
        <dbReference type="Google" id="ProtNLM"/>
    </source>
</evidence>